<evidence type="ECO:0000256" key="7">
    <source>
        <dbReference type="SAM" id="Phobius"/>
    </source>
</evidence>
<proteinExistence type="predicted"/>
<feature type="transmembrane region" description="Helical" evidence="7">
    <location>
        <begin position="191"/>
        <end position="207"/>
    </location>
</feature>
<organism evidence="9 10">
    <name type="scientific">Ziziphus jujuba</name>
    <name type="common">Chinese jujube</name>
    <name type="synonym">Ziziphus sativa</name>
    <dbReference type="NCBI Taxonomy" id="326968"/>
    <lineage>
        <taxon>Eukaryota</taxon>
        <taxon>Viridiplantae</taxon>
        <taxon>Streptophyta</taxon>
        <taxon>Embryophyta</taxon>
        <taxon>Tracheophyta</taxon>
        <taxon>Spermatophyta</taxon>
        <taxon>Magnoliopsida</taxon>
        <taxon>eudicotyledons</taxon>
        <taxon>Gunneridae</taxon>
        <taxon>Pentapetalae</taxon>
        <taxon>rosids</taxon>
        <taxon>fabids</taxon>
        <taxon>Rosales</taxon>
        <taxon>Rhamnaceae</taxon>
        <taxon>Paliureae</taxon>
        <taxon>Ziziphus</taxon>
    </lineage>
</organism>
<accession>A0ABM4A0Y2</accession>
<dbReference type="Proteomes" id="UP001652623">
    <property type="component" value="Chromosome 1"/>
</dbReference>
<evidence type="ECO:0000259" key="8">
    <source>
        <dbReference type="Pfam" id="PF13962"/>
    </source>
</evidence>
<name>A0ABM4A0Y2_ZIZJJ</name>
<evidence type="ECO:0000256" key="3">
    <source>
        <dbReference type="ARBA" id="ARBA00022737"/>
    </source>
</evidence>
<keyword evidence="4 7" id="KW-1133">Transmembrane helix</keyword>
<gene>
    <name evidence="10" type="primary">LOC125420913</name>
</gene>
<keyword evidence="9" id="KW-1185">Reference proteome</keyword>
<dbReference type="GeneID" id="125420913"/>
<dbReference type="PANTHER" id="PTHR24186">
    <property type="entry name" value="PROTEIN PHOSPHATASE 1 REGULATORY SUBUNIT"/>
    <property type="match status" value="1"/>
</dbReference>
<evidence type="ECO:0000256" key="5">
    <source>
        <dbReference type="ARBA" id="ARBA00023043"/>
    </source>
</evidence>
<dbReference type="RefSeq" id="XP_060670391.1">
    <property type="nucleotide sequence ID" value="XM_060814408.1"/>
</dbReference>
<dbReference type="InterPro" id="IPR026961">
    <property type="entry name" value="PGG_dom"/>
</dbReference>
<reference evidence="9" key="1">
    <citation type="submission" date="2025-05" db="UniProtKB">
        <authorList>
            <consortium name="RefSeq"/>
        </authorList>
    </citation>
    <scope>NUCLEOTIDE SEQUENCE [LARGE SCALE GENOMIC DNA]</scope>
</reference>
<keyword evidence="5" id="KW-0040">ANK repeat</keyword>
<sequence length="283" mass="31865">MIGQLPKDFKSIKILNTLQDHVRGQQTQKHDHNLVPALSLSSININGKKSKESTARASSKSWRSKCQRYIGKYDVDWVKDKSGALMIVAAVIATITFQTAVNPPGGVWHQDINTTVFGPYCGNGGADTCVVGTAVLAHIWEDDYMLFMACKSIAFLASLSIIFLLLTGFPVKYRPLMWLLNFALCRRSDLYVTYLHAILYLVSPFSIDHRKLRGKFKSCRWTWIMTKRTTSGRQKQYVPNTATPQRHPVSALRPTPYVSSSQDIYKASLRHRSLKPMPSGAQK</sequence>
<evidence type="ECO:0000313" key="9">
    <source>
        <dbReference type="Proteomes" id="UP001652623"/>
    </source>
</evidence>
<keyword evidence="3" id="KW-0677">Repeat</keyword>
<keyword evidence="6 7" id="KW-0472">Membrane</keyword>
<comment type="subcellular location">
    <subcellularLocation>
        <location evidence="1">Membrane</location>
        <topology evidence="1">Multi-pass membrane protein</topology>
    </subcellularLocation>
</comment>
<evidence type="ECO:0000256" key="2">
    <source>
        <dbReference type="ARBA" id="ARBA00022692"/>
    </source>
</evidence>
<evidence type="ECO:0000256" key="4">
    <source>
        <dbReference type="ARBA" id="ARBA00022989"/>
    </source>
</evidence>
<reference evidence="10" key="2">
    <citation type="submission" date="2025-08" db="UniProtKB">
        <authorList>
            <consortium name="RefSeq"/>
        </authorList>
    </citation>
    <scope>IDENTIFICATION</scope>
    <source>
        <tissue evidence="10">Seedling</tissue>
    </source>
</reference>
<keyword evidence="2 7" id="KW-0812">Transmembrane</keyword>
<evidence type="ECO:0000256" key="1">
    <source>
        <dbReference type="ARBA" id="ARBA00004141"/>
    </source>
</evidence>
<protein>
    <submittedName>
        <fullName evidence="10">Uncharacterized protein LOC125420913</fullName>
    </submittedName>
</protein>
<evidence type="ECO:0000313" key="10">
    <source>
        <dbReference type="RefSeq" id="XP_060670391.1"/>
    </source>
</evidence>
<evidence type="ECO:0000256" key="6">
    <source>
        <dbReference type="ARBA" id="ARBA00023136"/>
    </source>
</evidence>
<dbReference type="Pfam" id="PF13962">
    <property type="entry name" value="PGG"/>
    <property type="match status" value="1"/>
</dbReference>
<dbReference type="PANTHER" id="PTHR24186:SF37">
    <property type="entry name" value="PGG DOMAIN-CONTAINING PROTEIN"/>
    <property type="match status" value="1"/>
</dbReference>
<feature type="domain" description="PGG" evidence="8">
    <location>
        <begin position="76"/>
        <end position="179"/>
    </location>
</feature>
<feature type="transmembrane region" description="Helical" evidence="7">
    <location>
        <begin position="153"/>
        <end position="171"/>
    </location>
</feature>